<sequence length="270" mass="29261">MRFFSNAPEPPAASAASVSASASASASASTSQLPPDHPPVPAGATCPVDEEARATWLKVSEDAAHPLKAAPAAPSAPAPAPASAPSPTGRLSAEREVSSIPRASSATYAHAPEQAARPADGEDTGNWVYPSEQQFFNAMMRKNHNPRAADMRTIVPIHNAVNEKAWEEVLMWEAGKGGDRCGGVRLSSFVGRPRERSPKAWAKTMFGYTAPFDRHDWIVDRCGKQIRYVIDFYTGKPNPSNPQAPTFYLDVRPALDDWEHVKTRLSRVFE</sequence>
<dbReference type="GeneID" id="28980715"/>
<feature type="compositionally biased region" description="Pro residues" evidence="11">
    <location>
        <begin position="74"/>
        <end position="84"/>
    </location>
</feature>
<keyword evidence="3 10" id="KW-0349">Heme</keyword>
<feature type="region of interest" description="Disordered" evidence="11">
    <location>
        <begin position="68"/>
        <end position="128"/>
    </location>
</feature>
<dbReference type="PANTHER" id="PTHR12743">
    <property type="entry name" value="CYTOCHROME C1 HEME LYASE"/>
    <property type="match status" value="1"/>
</dbReference>
<dbReference type="EC" id="4.4.1.17" evidence="10"/>
<keyword evidence="9 10" id="KW-0456">Lyase</keyword>
<organism evidence="12 13">
    <name type="scientific">Cutaneotrichosporon oleaginosum</name>
    <dbReference type="NCBI Taxonomy" id="879819"/>
    <lineage>
        <taxon>Eukaryota</taxon>
        <taxon>Fungi</taxon>
        <taxon>Dikarya</taxon>
        <taxon>Basidiomycota</taxon>
        <taxon>Agaricomycotina</taxon>
        <taxon>Tremellomycetes</taxon>
        <taxon>Trichosporonales</taxon>
        <taxon>Trichosporonaceae</taxon>
        <taxon>Cutaneotrichosporon</taxon>
    </lineage>
</organism>
<dbReference type="PROSITE" id="PS00822">
    <property type="entry name" value="CYTO_HEME_LYASE_2"/>
    <property type="match status" value="1"/>
</dbReference>
<keyword evidence="13" id="KW-1185">Reference proteome</keyword>
<proteinExistence type="inferred from homology"/>
<dbReference type="STRING" id="879819.A0A0J1B8V0"/>
<dbReference type="InterPro" id="IPR000511">
    <property type="entry name" value="Holocyt_c/c1_synthase"/>
</dbReference>
<dbReference type="Proteomes" id="UP000053611">
    <property type="component" value="Unassembled WGS sequence"/>
</dbReference>
<dbReference type="EMBL" id="KQ087188">
    <property type="protein sequence ID" value="KLT44224.1"/>
    <property type="molecule type" value="Genomic_DNA"/>
</dbReference>
<keyword evidence="6 10" id="KW-0408">Iron</keyword>
<evidence type="ECO:0000256" key="2">
    <source>
        <dbReference type="ARBA" id="ARBA00007255"/>
    </source>
</evidence>
<dbReference type="GO" id="GO:0005743">
    <property type="term" value="C:mitochondrial inner membrane"/>
    <property type="evidence" value="ECO:0007669"/>
    <property type="project" value="UniProtKB-SubCell"/>
</dbReference>
<feature type="region of interest" description="Disordered" evidence="11">
    <location>
        <begin position="1"/>
        <end position="49"/>
    </location>
</feature>
<dbReference type="AlphaFoldDB" id="A0A0J1B8V0"/>
<evidence type="ECO:0000256" key="6">
    <source>
        <dbReference type="ARBA" id="ARBA00023004"/>
    </source>
</evidence>
<evidence type="ECO:0000256" key="1">
    <source>
        <dbReference type="ARBA" id="ARBA00004273"/>
    </source>
</evidence>
<evidence type="ECO:0000256" key="5">
    <source>
        <dbReference type="ARBA" id="ARBA00022792"/>
    </source>
</evidence>
<evidence type="ECO:0000256" key="7">
    <source>
        <dbReference type="ARBA" id="ARBA00023128"/>
    </source>
</evidence>
<name>A0A0J1B8V0_9TREE</name>
<dbReference type="Pfam" id="PF01265">
    <property type="entry name" value="Cyto_heme_lyase"/>
    <property type="match status" value="2"/>
</dbReference>
<protein>
    <recommendedName>
        <fullName evidence="10">Holocytochrome c-type synthase</fullName>
        <ecNumber evidence="10">4.4.1.17</ecNumber>
    </recommendedName>
</protein>
<evidence type="ECO:0000256" key="3">
    <source>
        <dbReference type="ARBA" id="ARBA00022617"/>
    </source>
</evidence>
<comment type="function">
    <text evidence="10">Lyase that catalyzes the covalent linking of the heme group to the cytochrome C apoprotein to produce the mature functional cytochrome.</text>
</comment>
<evidence type="ECO:0000256" key="10">
    <source>
        <dbReference type="RuleBase" id="RU363130"/>
    </source>
</evidence>
<gene>
    <name evidence="12" type="ORF">CC85DRAFT_23847</name>
</gene>
<comment type="similarity">
    <text evidence="2 10">Belongs to the cytochrome c-type heme lyase family.</text>
</comment>
<evidence type="ECO:0000256" key="4">
    <source>
        <dbReference type="ARBA" id="ARBA00022723"/>
    </source>
</evidence>
<comment type="catalytic activity">
    <reaction evidence="10">
        <text>holo-[cytochrome c] = apo-[cytochrome c] + heme b</text>
        <dbReference type="Rhea" id="RHEA:22648"/>
        <dbReference type="Rhea" id="RHEA-COMP:10725"/>
        <dbReference type="Rhea" id="RHEA-COMP:10726"/>
        <dbReference type="ChEBI" id="CHEBI:29950"/>
        <dbReference type="ChEBI" id="CHEBI:60344"/>
        <dbReference type="ChEBI" id="CHEBI:83739"/>
        <dbReference type="EC" id="4.4.1.17"/>
    </reaction>
</comment>
<feature type="compositionally biased region" description="Low complexity" evidence="11">
    <location>
        <begin position="12"/>
        <end position="31"/>
    </location>
</feature>
<keyword evidence="4 10" id="KW-0479">Metal-binding</keyword>
<keyword evidence="5 10" id="KW-0999">Mitochondrion inner membrane</keyword>
<dbReference type="PANTHER" id="PTHR12743:SF0">
    <property type="entry name" value="HOLOCYTOCHROME C-TYPE SYNTHASE"/>
    <property type="match status" value="1"/>
</dbReference>
<evidence type="ECO:0000256" key="9">
    <source>
        <dbReference type="ARBA" id="ARBA00023239"/>
    </source>
</evidence>
<comment type="subcellular location">
    <subcellularLocation>
        <location evidence="1 10">Mitochondrion inner membrane</location>
    </subcellularLocation>
</comment>
<accession>A0A0J1B8V0</accession>
<evidence type="ECO:0000313" key="12">
    <source>
        <dbReference type="EMBL" id="KLT44224.1"/>
    </source>
</evidence>
<dbReference type="GO" id="GO:0004408">
    <property type="term" value="F:holocytochrome-c synthase activity"/>
    <property type="evidence" value="ECO:0007669"/>
    <property type="project" value="UniProtKB-EC"/>
</dbReference>
<evidence type="ECO:0000313" key="13">
    <source>
        <dbReference type="Proteomes" id="UP000053611"/>
    </source>
</evidence>
<keyword evidence="7 10" id="KW-0496">Mitochondrion</keyword>
<keyword evidence="8 10" id="KW-0472">Membrane</keyword>
<evidence type="ECO:0000256" key="11">
    <source>
        <dbReference type="SAM" id="MobiDB-lite"/>
    </source>
</evidence>
<dbReference type="RefSeq" id="XP_018280715.1">
    <property type="nucleotide sequence ID" value="XM_018420112.1"/>
</dbReference>
<dbReference type="OrthoDB" id="4243at2759"/>
<evidence type="ECO:0000256" key="8">
    <source>
        <dbReference type="ARBA" id="ARBA00023136"/>
    </source>
</evidence>
<dbReference type="GO" id="GO:0046872">
    <property type="term" value="F:metal ion binding"/>
    <property type="evidence" value="ECO:0007669"/>
    <property type="project" value="UniProtKB-KW"/>
</dbReference>
<reference evidence="12 13" key="1">
    <citation type="submission" date="2015-03" db="EMBL/GenBank/DDBJ databases">
        <title>Genomics and transcriptomics of the oil-accumulating basidiomycete yeast T. oleaginosus allow insights into substrate utilization and the diverse evolutionary trajectories of mating systems in fungi.</title>
        <authorList>
            <consortium name="DOE Joint Genome Institute"/>
            <person name="Kourist R."/>
            <person name="Kracht O."/>
            <person name="Bracharz F."/>
            <person name="Lipzen A."/>
            <person name="Nolan M."/>
            <person name="Ohm R."/>
            <person name="Grigoriev I."/>
            <person name="Sun S."/>
            <person name="Heitman J."/>
            <person name="Bruck T."/>
            <person name="Nowrousian M."/>
        </authorList>
    </citation>
    <scope>NUCLEOTIDE SEQUENCE [LARGE SCALE GENOMIC DNA]</scope>
    <source>
        <strain evidence="12 13">IBC0246</strain>
    </source>
</reference>